<protein>
    <recommendedName>
        <fullName evidence="4">DNA-binding protein</fullName>
    </recommendedName>
</protein>
<accession>A0A7X6D0V5</accession>
<dbReference type="Proteomes" id="UP000578686">
    <property type="component" value="Unassembled WGS sequence"/>
</dbReference>
<sequence length="1674" mass="179070">MTGQDTTTALMLDAGAVLPTGTTDREDADVLTARTYTHPALDDRPVVRLVPGTLGEAEDLALDFLGLTRQAEPPVVGQVRRETLGFPAWALVNDPANGHHALALVKDIERLARQAKSRAGAAKEGFEALADRLGRAVPHFLPTFHEQAARIFLRHENTTYAATFFGKAREAERVHGLTVDEDRQRAVFLEFAFAGALTVKALKEYVRDLSRRLDPAAAWQQYRQLAVERCAAGLPPYASLPQDARGLIKTAGIDRQAAEEAFLADLIASPSVVRAPASFWKAYRSGLVDLARREPAVRARLLEILPTELGSSVADDESWLSLLSDSGAADLLTGGTDAEGASDGKATPCPADWLSRWAAHRKHGGATSDRSPATLDLVRRMAPQLRALGRPVDLFAARWRKGADLDLLDLAAAERIPLALPPAETEVHLDLDRWLRQDHPDRRDLTATAADPRLMPLLHRAVGSLGDHRTSRETLERLAAHPVLSRVLHTWLGEAADRYLAATGLPAARLALTDLRPFRPVAAANNPEAVARITAHPTAPLLARTLRAGIYDELGWPALDQALGRLDTETRAPSRQHRGSDELVVADAWPALILARGHKALVVGPDGILLDHDLRIPPGRDHYARPHFRYVDGELLVLWWQENKLHAYWSHRPTEVFTPDGESVPRWWSGTGDTVSVPLPGGGRATGGRTLHAGDTTLPPDRPVIGDGTTLWRQGRQGLQQVWLEYDPATGSHGRVSLPALLRAAVSDDTDLLHEECRVLPLQPGLENTPFGTDGTVLGRWVRSDRTTGDRTAGTPDGRTVTLTGHAPPHLPVPLGSLALPGGAAPVAARSRGRVDLYATDDTSPTGALGHVVTGERGGEYASGTRLVPPLEYWHALRPRDEAASLALRTLTDAQVTELLDTAATITAEHSAARSAEPDAADSDADTDAAAAKRRAVAGNDLDQALRAAVSAALPAVHDSRVLTGVLGLVRVTLRHTEAAVAFAAPPAAPQPAKNQEMFADHKPEHGDDGTLRQAVSRIGGGGGWWGGSGQWTALRQIRSVNHVLSGNPATGKPLSRARALPPLTGGWSSEDRTVPRSSVDWAPLLERLRPLAYRAASPALASHERTALLLLFQAISEGPLARAAGVIRHIRISEPARDHHRQERIGQVLRHGDRTVVIISGGGWDRETGRIDWEALDHDPAGRFGAVADFALDNAAVCTAPWTGERLAPVAWLVTDKGPAPWNPDAPAALADAIGDGATGPLEAAVLLAALPDSPDAAVLAPTGLRTQQWKTGYARLTALGEGTTSELIGALLPDDPAQLWSIGPDTAAAARRWTELRGGRLRIPEELALLGVITGDPEPVLNPAATPWLTRTTVQRVNDHGHLAAADPEALPNGRQLAGAVDALASLAYHLPYGDPLRARLPEGLAALRRRLDDPGLLVDLQINWTSTGKPTSAALRTAHHLPPAGASPTGLTPVGEVFVLSPWYGSSEAVLVRPAGLSGADDPAHDLVDGLVGSRTHGAAVLRTLHDAGFARALAADGPPGPAQDPSRSAPELVAEAAAALGIGEDAAVLYLQLLALPDPTDRNCVRWTGWKPARAKRARAELAATDLVVEAKRARAGRSLFLPCGWLDLKAPALPVETWKEALYPLTGRERAAPHLPVPDLFALAWERVRSGDGPAYEELTTRTTRKGRR</sequence>
<evidence type="ECO:0008006" key="4">
    <source>
        <dbReference type="Google" id="ProtNLM"/>
    </source>
</evidence>
<name>A0A7X6D0V5_9ACTN</name>
<comment type="caution">
    <text evidence="2">The sequence shown here is derived from an EMBL/GenBank/DDBJ whole genome shotgun (WGS) entry which is preliminary data.</text>
</comment>
<feature type="region of interest" description="Disordered" evidence="1">
    <location>
        <begin position="1047"/>
        <end position="1073"/>
    </location>
</feature>
<reference evidence="2 3" key="1">
    <citation type="submission" date="2020-03" db="EMBL/GenBank/DDBJ databases">
        <title>Draft genome of Streptomyces sp. ventii, isolated from the Axial Seamount in the Pacific Ocean, and resequencing of the two type strains Streptomyces lonarensis strain NCL 716 and Streptomyces bohaiensis strain 11A07.</title>
        <authorList>
            <person name="Loughran R.M."/>
            <person name="Pfannmuller K.M."/>
            <person name="Wasson B.J."/>
            <person name="Deadmond M.C."/>
            <person name="Paddock B.E."/>
            <person name="Koyack M.J."/>
            <person name="Gallegos D.A."/>
            <person name="Mitchell E.A."/>
            <person name="Ushijima B."/>
            <person name="Saw J.H."/>
            <person name="Mcphail K.L."/>
            <person name="Videau P."/>
        </authorList>
    </citation>
    <scope>NUCLEOTIDE SEQUENCE [LARGE SCALE GENOMIC DNA]</scope>
    <source>
        <strain evidence="2 3">NCL716</strain>
    </source>
</reference>
<dbReference type="RefSeq" id="WP_167969830.1">
    <property type="nucleotide sequence ID" value="NZ_JAAVJD010000065.1"/>
</dbReference>
<feature type="region of interest" description="Disordered" evidence="1">
    <location>
        <begin position="676"/>
        <end position="700"/>
    </location>
</feature>
<proteinExistence type="predicted"/>
<evidence type="ECO:0000256" key="1">
    <source>
        <dbReference type="SAM" id="MobiDB-lite"/>
    </source>
</evidence>
<keyword evidence="3" id="KW-1185">Reference proteome</keyword>
<evidence type="ECO:0000313" key="3">
    <source>
        <dbReference type="Proteomes" id="UP000578686"/>
    </source>
</evidence>
<organism evidence="2 3">
    <name type="scientific">Streptomyces lonarensis</name>
    <dbReference type="NCBI Taxonomy" id="700599"/>
    <lineage>
        <taxon>Bacteria</taxon>
        <taxon>Bacillati</taxon>
        <taxon>Actinomycetota</taxon>
        <taxon>Actinomycetes</taxon>
        <taxon>Kitasatosporales</taxon>
        <taxon>Streptomycetaceae</taxon>
        <taxon>Streptomyces</taxon>
    </lineage>
</organism>
<evidence type="ECO:0000313" key="2">
    <source>
        <dbReference type="EMBL" id="NJQ06097.1"/>
    </source>
</evidence>
<dbReference type="EMBL" id="JAAVJD010000065">
    <property type="protein sequence ID" value="NJQ06097.1"/>
    <property type="molecule type" value="Genomic_DNA"/>
</dbReference>
<gene>
    <name evidence="2" type="ORF">HCN56_11030</name>
</gene>